<sequence length="43" mass="4719">MIILGANINPLAVFLQVTWEKSNAELPEWNPAVLTVRKTVSPG</sequence>
<accession>A0ABP8LMD5</accession>
<name>A0ABP8LMD5_9BACT</name>
<proteinExistence type="predicted"/>
<protein>
    <submittedName>
        <fullName evidence="1">Uncharacterized protein</fullName>
    </submittedName>
</protein>
<comment type="caution">
    <text evidence="1">The sequence shown here is derived from an EMBL/GenBank/DDBJ whole genome shotgun (WGS) entry which is preliminary data.</text>
</comment>
<evidence type="ECO:0000313" key="2">
    <source>
        <dbReference type="Proteomes" id="UP001500552"/>
    </source>
</evidence>
<gene>
    <name evidence="1" type="ORF">GCM10023188_19140</name>
</gene>
<evidence type="ECO:0000313" key="1">
    <source>
        <dbReference type="EMBL" id="GAA4431519.1"/>
    </source>
</evidence>
<dbReference type="Proteomes" id="UP001500552">
    <property type="component" value="Unassembled WGS sequence"/>
</dbReference>
<dbReference type="EMBL" id="BAABHC010000010">
    <property type="protein sequence ID" value="GAA4431519.1"/>
    <property type="molecule type" value="Genomic_DNA"/>
</dbReference>
<keyword evidence="2" id="KW-1185">Reference proteome</keyword>
<dbReference type="RefSeq" id="WP_345158616.1">
    <property type="nucleotide sequence ID" value="NZ_BAABHC010000010.1"/>
</dbReference>
<reference evidence="2" key="1">
    <citation type="journal article" date="2019" name="Int. J. Syst. Evol. Microbiol.">
        <title>The Global Catalogue of Microorganisms (GCM) 10K type strain sequencing project: providing services to taxonomists for standard genome sequencing and annotation.</title>
        <authorList>
            <consortium name="The Broad Institute Genomics Platform"/>
            <consortium name="The Broad Institute Genome Sequencing Center for Infectious Disease"/>
            <person name="Wu L."/>
            <person name="Ma J."/>
        </authorList>
    </citation>
    <scope>NUCLEOTIDE SEQUENCE [LARGE SCALE GENOMIC DNA]</scope>
    <source>
        <strain evidence="2">JCM 17926</strain>
    </source>
</reference>
<organism evidence="1 2">
    <name type="scientific">Pontibacter saemangeumensis</name>
    <dbReference type="NCBI Taxonomy" id="1084525"/>
    <lineage>
        <taxon>Bacteria</taxon>
        <taxon>Pseudomonadati</taxon>
        <taxon>Bacteroidota</taxon>
        <taxon>Cytophagia</taxon>
        <taxon>Cytophagales</taxon>
        <taxon>Hymenobacteraceae</taxon>
        <taxon>Pontibacter</taxon>
    </lineage>
</organism>